<accession>A0AB38MSQ4</accession>
<dbReference type="PANTHER" id="PTHR33968:SF1">
    <property type="entry name" value="PROTEIN PET100 HOMOLOG, MITOCHONDRIAL"/>
    <property type="match status" value="1"/>
</dbReference>
<dbReference type="AlphaFoldDB" id="A0AB38MSQ4"/>
<evidence type="ECO:0000256" key="5">
    <source>
        <dbReference type="ARBA" id="ARBA00022989"/>
    </source>
</evidence>
<dbReference type="Pfam" id="PF09803">
    <property type="entry name" value="Pet100"/>
    <property type="match status" value="1"/>
</dbReference>
<evidence type="ECO:0000256" key="6">
    <source>
        <dbReference type="ARBA" id="ARBA00023128"/>
    </source>
</evidence>
<keyword evidence="4" id="KW-0809">Transit peptide</keyword>
<protein>
    <recommendedName>
        <fullName evidence="12">Mitochondrial cytochrome c oxidase assembly factor</fullName>
    </recommendedName>
</protein>
<feature type="region of interest" description="Disordered" evidence="9">
    <location>
        <begin position="41"/>
        <end position="89"/>
    </location>
</feature>
<dbReference type="GO" id="GO:0051082">
    <property type="term" value="F:unfolded protein binding"/>
    <property type="evidence" value="ECO:0007669"/>
    <property type="project" value="TreeGrafter"/>
</dbReference>
<dbReference type="GO" id="GO:0005743">
    <property type="term" value="C:mitochondrial inner membrane"/>
    <property type="evidence" value="ECO:0007669"/>
    <property type="project" value="TreeGrafter"/>
</dbReference>
<evidence type="ECO:0000256" key="9">
    <source>
        <dbReference type="SAM" id="MobiDB-lite"/>
    </source>
</evidence>
<evidence type="ECO:0000256" key="8">
    <source>
        <dbReference type="ARBA" id="ARBA00038077"/>
    </source>
</evidence>
<keyword evidence="3" id="KW-0812">Transmembrane</keyword>
<sequence length="89" mass="10439">MGGANLEVFKFAAYLFFPIAFMYHFGDPDWYERHVEPAKEAFWPKEEETHKPAKDPESLRAQLEEIKSRRKNGATGKQSQQEQQPQRLV</sequence>
<keyword evidence="7" id="KW-0472">Membrane</keyword>
<organism evidence="10 11">
    <name type="scientific">Wallemia mellicola</name>
    <dbReference type="NCBI Taxonomy" id="1708541"/>
    <lineage>
        <taxon>Eukaryota</taxon>
        <taxon>Fungi</taxon>
        <taxon>Dikarya</taxon>
        <taxon>Basidiomycota</taxon>
        <taxon>Wallemiomycotina</taxon>
        <taxon>Wallemiomycetes</taxon>
        <taxon>Wallemiales</taxon>
        <taxon>Wallemiaceae</taxon>
        <taxon>Wallemia</taxon>
    </lineage>
</organism>
<comment type="caution">
    <text evidence="10">The sequence shown here is derived from an EMBL/GenBank/DDBJ whole genome shotgun (WGS) entry which is preliminary data.</text>
</comment>
<dbReference type="GO" id="GO:0033617">
    <property type="term" value="P:mitochondrial respiratory chain complex IV assembly"/>
    <property type="evidence" value="ECO:0007669"/>
    <property type="project" value="InterPro"/>
</dbReference>
<comment type="similarity">
    <text evidence="8">Belongs to the PET100 family.</text>
</comment>
<dbReference type="InterPro" id="IPR018625">
    <property type="entry name" value="Pet100"/>
</dbReference>
<evidence type="ECO:0000256" key="1">
    <source>
        <dbReference type="ARBA" id="ARBA00004167"/>
    </source>
</evidence>
<evidence type="ECO:0008006" key="12">
    <source>
        <dbReference type="Google" id="ProtNLM"/>
    </source>
</evidence>
<evidence type="ECO:0000256" key="7">
    <source>
        <dbReference type="ARBA" id="ARBA00023136"/>
    </source>
</evidence>
<feature type="compositionally biased region" description="Basic and acidic residues" evidence="9">
    <location>
        <begin position="41"/>
        <end position="67"/>
    </location>
</feature>
<name>A0AB38MSQ4_9BASI</name>
<dbReference type="PANTHER" id="PTHR33968">
    <property type="entry name" value="PROTEIN PET100 HOMOLOG, MITOCHONDRIAL"/>
    <property type="match status" value="1"/>
</dbReference>
<evidence type="ECO:0000256" key="2">
    <source>
        <dbReference type="ARBA" id="ARBA00004325"/>
    </source>
</evidence>
<evidence type="ECO:0000256" key="4">
    <source>
        <dbReference type="ARBA" id="ARBA00022946"/>
    </source>
</evidence>
<feature type="compositionally biased region" description="Polar residues" evidence="9">
    <location>
        <begin position="75"/>
        <end position="89"/>
    </location>
</feature>
<gene>
    <name evidence="10" type="ORF">E3Q02_02794</name>
</gene>
<evidence type="ECO:0000313" key="11">
    <source>
        <dbReference type="Proteomes" id="UP000309601"/>
    </source>
</evidence>
<keyword evidence="5" id="KW-1133">Transmembrane helix</keyword>
<reference evidence="10 11" key="1">
    <citation type="submission" date="2019-03" db="EMBL/GenBank/DDBJ databases">
        <title>Sequencing 25 genomes of Wallemia mellicola.</title>
        <authorList>
            <person name="Gostincar C."/>
        </authorList>
    </citation>
    <scope>NUCLEOTIDE SEQUENCE [LARGE SCALE GENOMIC DNA]</scope>
    <source>
        <strain evidence="10 11">EXF-1274</strain>
    </source>
</reference>
<evidence type="ECO:0000256" key="3">
    <source>
        <dbReference type="ARBA" id="ARBA00022692"/>
    </source>
</evidence>
<dbReference type="Proteomes" id="UP000309601">
    <property type="component" value="Unassembled WGS sequence"/>
</dbReference>
<keyword evidence="6" id="KW-0496">Mitochondrion</keyword>
<dbReference type="EMBL" id="SPRW01000031">
    <property type="protein sequence ID" value="TIC63980.1"/>
    <property type="molecule type" value="Genomic_DNA"/>
</dbReference>
<proteinExistence type="inferred from homology"/>
<comment type="subcellular location">
    <subcellularLocation>
        <location evidence="1">Membrane</location>
        <topology evidence="1">Single-pass membrane protein</topology>
    </subcellularLocation>
    <subcellularLocation>
        <location evidence="2">Mitochondrion membrane</location>
    </subcellularLocation>
</comment>
<evidence type="ECO:0000313" key="10">
    <source>
        <dbReference type="EMBL" id="TIC63980.1"/>
    </source>
</evidence>